<accession>A0ACB9Q325</accession>
<evidence type="ECO:0000313" key="2">
    <source>
        <dbReference type="Proteomes" id="UP000828941"/>
    </source>
</evidence>
<protein>
    <submittedName>
        <fullName evidence="1">Uncharacterized protein</fullName>
    </submittedName>
</protein>
<reference evidence="1 2" key="1">
    <citation type="journal article" date="2022" name="DNA Res.">
        <title>Chromosomal-level genome assembly of the orchid tree Bauhinia variegata (Leguminosae; Cercidoideae) supports the allotetraploid origin hypothesis of Bauhinia.</title>
        <authorList>
            <person name="Zhong Y."/>
            <person name="Chen Y."/>
            <person name="Zheng D."/>
            <person name="Pang J."/>
            <person name="Liu Y."/>
            <person name="Luo S."/>
            <person name="Meng S."/>
            <person name="Qian L."/>
            <person name="Wei D."/>
            <person name="Dai S."/>
            <person name="Zhou R."/>
        </authorList>
    </citation>
    <scope>NUCLEOTIDE SEQUENCE [LARGE SCALE GENOMIC DNA]</scope>
    <source>
        <strain evidence="1">BV-YZ2020</strain>
    </source>
</reference>
<gene>
    <name evidence="1" type="ORF">L6164_004014</name>
</gene>
<dbReference type="EMBL" id="CM039427">
    <property type="protein sequence ID" value="KAI4355223.1"/>
    <property type="molecule type" value="Genomic_DNA"/>
</dbReference>
<keyword evidence="2" id="KW-1185">Reference proteome</keyword>
<sequence>MNFWRRLRNKILDPRDPFFGRWKQIFAFTCLIAISVDLLFFYIPEINEKEKCLHFDEAFQITACVLRSIFDLFYVLRIIIQLHTGFIATSSRAYGRGELIADSEAARKRYLSGYFVIDILSIIPLPQYLPRIIRIYPIWKQMSRTSAILTGSVTVWSAAATNLLFYILASNVVGSFYYLFSVESELRCWQQALKNSESYNAAFSDDIFFTCAHHNQTIVSLLSTSCHYIDANEMKDPTVFDFGIFKEALSSHVVDSSTYFSQKFFYCFWWGLRNIS</sequence>
<name>A0ACB9Q325_BAUVA</name>
<comment type="caution">
    <text evidence="1">The sequence shown here is derived from an EMBL/GenBank/DDBJ whole genome shotgun (WGS) entry which is preliminary data.</text>
</comment>
<evidence type="ECO:0000313" key="1">
    <source>
        <dbReference type="EMBL" id="KAI4355223.1"/>
    </source>
</evidence>
<dbReference type="Proteomes" id="UP000828941">
    <property type="component" value="Chromosome 2"/>
</dbReference>
<proteinExistence type="predicted"/>
<organism evidence="1 2">
    <name type="scientific">Bauhinia variegata</name>
    <name type="common">Purple orchid tree</name>
    <name type="synonym">Phanera variegata</name>
    <dbReference type="NCBI Taxonomy" id="167791"/>
    <lineage>
        <taxon>Eukaryota</taxon>
        <taxon>Viridiplantae</taxon>
        <taxon>Streptophyta</taxon>
        <taxon>Embryophyta</taxon>
        <taxon>Tracheophyta</taxon>
        <taxon>Spermatophyta</taxon>
        <taxon>Magnoliopsida</taxon>
        <taxon>eudicotyledons</taxon>
        <taxon>Gunneridae</taxon>
        <taxon>Pentapetalae</taxon>
        <taxon>rosids</taxon>
        <taxon>fabids</taxon>
        <taxon>Fabales</taxon>
        <taxon>Fabaceae</taxon>
        <taxon>Cercidoideae</taxon>
        <taxon>Cercideae</taxon>
        <taxon>Bauhiniinae</taxon>
        <taxon>Bauhinia</taxon>
    </lineage>
</organism>